<comment type="caution">
    <text evidence="1">The sequence shown here is derived from an EMBL/GenBank/DDBJ whole genome shotgun (WGS) entry which is preliminary data.</text>
</comment>
<dbReference type="Proteomes" id="UP001642484">
    <property type="component" value="Unassembled WGS sequence"/>
</dbReference>
<evidence type="ECO:0000313" key="1">
    <source>
        <dbReference type="EMBL" id="CAK9104926.1"/>
    </source>
</evidence>
<name>A0ABP0RWB3_9DINO</name>
<accession>A0ABP0RWB3</accession>
<sequence length="165" mass="18678">MWPPRLAMTLARRMRPFRAPWHVSGGGGQAARWRSGHGRRSRLEALEALVELDGLLEDELIEKEIHAIQLQRLLHEAGVASREELHSERQVDAVAEELPVVKAPRPSAEREAELREQLRELDELLEDELIEEEAGLFVSLATLRWPRAAALRWPRARHTAPGGAC</sequence>
<organism evidence="1 2">
    <name type="scientific">Durusdinium trenchii</name>
    <dbReference type="NCBI Taxonomy" id="1381693"/>
    <lineage>
        <taxon>Eukaryota</taxon>
        <taxon>Sar</taxon>
        <taxon>Alveolata</taxon>
        <taxon>Dinophyceae</taxon>
        <taxon>Suessiales</taxon>
        <taxon>Symbiodiniaceae</taxon>
        <taxon>Durusdinium</taxon>
    </lineage>
</organism>
<protein>
    <submittedName>
        <fullName evidence="1">Uncharacterized protein</fullName>
    </submittedName>
</protein>
<proteinExistence type="predicted"/>
<gene>
    <name evidence="1" type="ORF">CCMP2556_LOCUS49149</name>
</gene>
<reference evidence="1 2" key="1">
    <citation type="submission" date="2024-02" db="EMBL/GenBank/DDBJ databases">
        <authorList>
            <person name="Chen Y."/>
            <person name="Shah S."/>
            <person name="Dougan E. K."/>
            <person name="Thang M."/>
            <person name="Chan C."/>
        </authorList>
    </citation>
    <scope>NUCLEOTIDE SEQUENCE [LARGE SCALE GENOMIC DNA]</scope>
</reference>
<evidence type="ECO:0000313" key="2">
    <source>
        <dbReference type="Proteomes" id="UP001642484"/>
    </source>
</evidence>
<keyword evidence="2" id="KW-1185">Reference proteome</keyword>
<dbReference type="EMBL" id="CAXAMN010026683">
    <property type="protein sequence ID" value="CAK9104926.1"/>
    <property type="molecule type" value="Genomic_DNA"/>
</dbReference>